<organism evidence="2 3">
    <name type="scientific">Paenibacillus thermoaerophilus</name>
    <dbReference type="NCBI Taxonomy" id="1215385"/>
    <lineage>
        <taxon>Bacteria</taxon>
        <taxon>Bacillati</taxon>
        <taxon>Bacillota</taxon>
        <taxon>Bacilli</taxon>
        <taxon>Bacillales</taxon>
        <taxon>Paenibacillaceae</taxon>
        <taxon>Paenibacillus</taxon>
    </lineage>
</organism>
<feature type="domain" description="N-acetyltransferase" evidence="1">
    <location>
        <begin position="9"/>
        <end position="158"/>
    </location>
</feature>
<dbReference type="InterPro" id="IPR016181">
    <property type="entry name" value="Acyl_CoA_acyltransferase"/>
</dbReference>
<proteinExistence type="predicted"/>
<dbReference type="Proteomes" id="UP001596528">
    <property type="component" value="Unassembled WGS sequence"/>
</dbReference>
<keyword evidence="2" id="KW-0012">Acyltransferase</keyword>
<sequence>MSEPSTNSPESAVIRRIDAARWLRCRPKLLAFCMHHGGGRITKNALEWLAQASPAQVDAPGAAVYAAWTADGRLAGVSAASGYGDDASVVVVRPDCRGQRLGERLLRAIISELGEFRCCVAADNLSSLRSCFRAGMLAYEVFVGPTGKTTFRLKAASDRTPGSRGRSYLAQEKQVKML</sequence>
<name>A0ABW2V2L7_9BACL</name>
<keyword evidence="3" id="KW-1185">Reference proteome</keyword>
<protein>
    <submittedName>
        <fullName evidence="2">GNAT family N-acetyltransferase</fullName>
        <ecNumber evidence="2">2.3.1.-</ecNumber>
    </submittedName>
</protein>
<dbReference type="Gene3D" id="3.40.630.30">
    <property type="match status" value="1"/>
</dbReference>
<keyword evidence="2" id="KW-0808">Transferase</keyword>
<accession>A0ABW2V2L7</accession>
<dbReference type="EMBL" id="JBHTGQ010000009">
    <property type="protein sequence ID" value="MFC7749079.1"/>
    <property type="molecule type" value="Genomic_DNA"/>
</dbReference>
<gene>
    <name evidence="2" type="ORF">ACFQWB_03845</name>
</gene>
<evidence type="ECO:0000259" key="1">
    <source>
        <dbReference type="PROSITE" id="PS51186"/>
    </source>
</evidence>
<dbReference type="InterPro" id="IPR000182">
    <property type="entry name" value="GNAT_dom"/>
</dbReference>
<evidence type="ECO:0000313" key="3">
    <source>
        <dbReference type="Proteomes" id="UP001596528"/>
    </source>
</evidence>
<evidence type="ECO:0000313" key="2">
    <source>
        <dbReference type="EMBL" id="MFC7749079.1"/>
    </source>
</evidence>
<dbReference type="GO" id="GO:0016746">
    <property type="term" value="F:acyltransferase activity"/>
    <property type="evidence" value="ECO:0007669"/>
    <property type="project" value="UniProtKB-KW"/>
</dbReference>
<comment type="caution">
    <text evidence="2">The sequence shown here is derived from an EMBL/GenBank/DDBJ whole genome shotgun (WGS) entry which is preliminary data.</text>
</comment>
<dbReference type="Pfam" id="PF00583">
    <property type="entry name" value="Acetyltransf_1"/>
    <property type="match status" value="1"/>
</dbReference>
<dbReference type="RefSeq" id="WP_138789370.1">
    <property type="nucleotide sequence ID" value="NZ_JBHTGQ010000009.1"/>
</dbReference>
<reference evidence="3" key="1">
    <citation type="journal article" date="2019" name="Int. J. Syst. Evol. Microbiol.">
        <title>The Global Catalogue of Microorganisms (GCM) 10K type strain sequencing project: providing services to taxonomists for standard genome sequencing and annotation.</title>
        <authorList>
            <consortium name="The Broad Institute Genomics Platform"/>
            <consortium name="The Broad Institute Genome Sequencing Center for Infectious Disease"/>
            <person name="Wu L."/>
            <person name="Ma J."/>
        </authorList>
    </citation>
    <scope>NUCLEOTIDE SEQUENCE [LARGE SCALE GENOMIC DNA]</scope>
    <source>
        <strain evidence="3">JCM 18657</strain>
    </source>
</reference>
<dbReference type="EC" id="2.3.1.-" evidence="2"/>
<dbReference type="CDD" id="cd04301">
    <property type="entry name" value="NAT_SF"/>
    <property type="match status" value="1"/>
</dbReference>
<dbReference type="SUPFAM" id="SSF55729">
    <property type="entry name" value="Acyl-CoA N-acyltransferases (Nat)"/>
    <property type="match status" value="1"/>
</dbReference>
<dbReference type="PROSITE" id="PS51186">
    <property type="entry name" value="GNAT"/>
    <property type="match status" value="1"/>
</dbReference>